<dbReference type="GO" id="GO:0005840">
    <property type="term" value="C:ribosome"/>
    <property type="evidence" value="ECO:0007669"/>
    <property type="project" value="UniProtKB-KW"/>
</dbReference>
<dbReference type="InterPro" id="IPR013219">
    <property type="entry name" value="Ribosomal_mS33"/>
</dbReference>
<comment type="caution">
    <text evidence="1">The sequence shown here is derived from an EMBL/GenBank/DDBJ whole genome shotgun (WGS) entry which is preliminary data.</text>
</comment>
<protein>
    <submittedName>
        <fullName evidence="1">28S ribosomal protein S33, mitochondrial</fullName>
    </submittedName>
</protein>
<organism evidence="1 2">
    <name type="scientific">Intoshia linei</name>
    <dbReference type="NCBI Taxonomy" id="1819745"/>
    <lineage>
        <taxon>Eukaryota</taxon>
        <taxon>Metazoa</taxon>
        <taxon>Spiralia</taxon>
        <taxon>Lophotrochozoa</taxon>
        <taxon>Mesozoa</taxon>
        <taxon>Orthonectida</taxon>
        <taxon>Rhopaluridae</taxon>
        <taxon>Intoshia</taxon>
    </lineage>
</organism>
<name>A0A177B4N8_9BILA</name>
<dbReference type="EMBL" id="LWCA01000426">
    <property type="protein sequence ID" value="OAF68551.1"/>
    <property type="molecule type" value="Genomic_DNA"/>
</dbReference>
<dbReference type="AlphaFoldDB" id="A0A177B4N8"/>
<reference evidence="1 2" key="1">
    <citation type="submission" date="2016-04" db="EMBL/GenBank/DDBJ databases">
        <title>The genome of Intoshia linei affirms orthonectids as highly simplified spiralians.</title>
        <authorList>
            <person name="Mikhailov K.V."/>
            <person name="Slusarev G.S."/>
            <person name="Nikitin M.A."/>
            <person name="Logacheva M.D."/>
            <person name="Penin A."/>
            <person name="Aleoshin V."/>
            <person name="Panchin Y.V."/>
        </authorList>
    </citation>
    <scope>NUCLEOTIDE SEQUENCE [LARGE SCALE GENOMIC DNA]</scope>
    <source>
        <strain evidence="1">Intl2013</strain>
        <tissue evidence="1">Whole animal</tissue>
    </source>
</reference>
<dbReference type="OrthoDB" id="5980584at2759"/>
<keyword evidence="1" id="KW-0687">Ribonucleoprotein</keyword>
<sequence>MSKPTIYAQKMRQLSKQIFGELSDNIPSKSLIHVVAKFKNKPYYKDERFTPDFYPRHDLDRPLMTELRKMGLYHDARYDFNQLMTKMRLVRGKTKWAPKPYAKNLVEPEKATKKN</sequence>
<dbReference type="Proteomes" id="UP000078046">
    <property type="component" value="Unassembled WGS sequence"/>
</dbReference>
<keyword evidence="1" id="KW-0689">Ribosomal protein</keyword>
<accession>A0A177B4N8</accession>
<dbReference type="Pfam" id="PF08293">
    <property type="entry name" value="MRP-S33"/>
    <property type="match status" value="1"/>
</dbReference>
<evidence type="ECO:0000313" key="2">
    <source>
        <dbReference type="Proteomes" id="UP000078046"/>
    </source>
</evidence>
<keyword evidence="2" id="KW-1185">Reference proteome</keyword>
<evidence type="ECO:0000313" key="1">
    <source>
        <dbReference type="EMBL" id="OAF68551.1"/>
    </source>
</evidence>
<gene>
    <name evidence="1" type="ORF">A3Q56_03703</name>
</gene>
<proteinExistence type="predicted"/>